<protein>
    <submittedName>
        <fullName evidence="1">Uncharacterized protein</fullName>
    </submittedName>
</protein>
<name>A0A4C1UJC9_EUMVA</name>
<gene>
    <name evidence="1" type="ORF">EVAR_86077_1</name>
</gene>
<comment type="caution">
    <text evidence="1">The sequence shown here is derived from an EMBL/GenBank/DDBJ whole genome shotgun (WGS) entry which is preliminary data.</text>
</comment>
<dbReference type="Proteomes" id="UP000299102">
    <property type="component" value="Unassembled WGS sequence"/>
</dbReference>
<evidence type="ECO:0000313" key="2">
    <source>
        <dbReference type="Proteomes" id="UP000299102"/>
    </source>
</evidence>
<proteinExistence type="predicted"/>
<accession>A0A4C1UJC9</accession>
<keyword evidence="2" id="KW-1185">Reference proteome</keyword>
<evidence type="ECO:0000313" key="1">
    <source>
        <dbReference type="EMBL" id="GBP26573.1"/>
    </source>
</evidence>
<dbReference type="AlphaFoldDB" id="A0A4C1UJC9"/>
<sequence length="128" mass="14759">MHLRSCSVRLSNRRLLKKYNLLDLSSRRLQRDAMMLYDLSHNKYDYAALIGMSCDRAPYRAQQRGARPHRLLAVNRCRAAAGPRSPPRRRTHNTLFNAIDIIASTLNLCISSFKTKNMANTLNCAFYE</sequence>
<reference evidence="1 2" key="1">
    <citation type="journal article" date="2019" name="Commun. Biol.">
        <title>The bagworm genome reveals a unique fibroin gene that provides high tensile strength.</title>
        <authorList>
            <person name="Kono N."/>
            <person name="Nakamura H."/>
            <person name="Ohtoshi R."/>
            <person name="Tomita M."/>
            <person name="Numata K."/>
            <person name="Arakawa K."/>
        </authorList>
    </citation>
    <scope>NUCLEOTIDE SEQUENCE [LARGE SCALE GENOMIC DNA]</scope>
</reference>
<organism evidence="1 2">
    <name type="scientific">Eumeta variegata</name>
    <name type="common">Bagworm moth</name>
    <name type="synonym">Eumeta japonica</name>
    <dbReference type="NCBI Taxonomy" id="151549"/>
    <lineage>
        <taxon>Eukaryota</taxon>
        <taxon>Metazoa</taxon>
        <taxon>Ecdysozoa</taxon>
        <taxon>Arthropoda</taxon>
        <taxon>Hexapoda</taxon>
        <taxon>Insecta</taxon>
        <taxon>Pterygota</taxon>
        <taxon>Neoptera</taxon>
        <taxon>Endopterygota</taxon>
        <taxon>Lepidoptera</taxon>
        <taxon>Glossata</taxon>
        <taxon>Ditrysia</taxon>
        <taxon>Tineoidea</taxon>
        <taxon>Psychidae</taxon>
        <taxon>Oiketicinae</taxon>
        <taxon>Eumeta</taxon>
    </lineage>
</organism>
<dbReference type="OrthoDB" id="426210at2759"/>
<dbReference type="EMBL" id="BGZK01000181">
    <property type="protein sequence ID" value="GBP26573.1"/>
    <property type="molecule type" value="Genomic_DNA"/>
</dbReference>